<protein>
    <recommendedName>
        <fullName evidence="1">AB hydrolase-1 domain-containing protein</fullName>
    </recommendedName>
</protein>
<dbReference type="GO" id="GO:0016787">
    <property type="term" value="F:hydrolase activity"/>
    <property type="evidence" value="ECO:0007669"/>
    <property type="project" value="UniProtKB-ARBA"/>
</dbReference>
<evidence type="ECO:0000313" key="3">
    <source>
        <dbReference type="Proteomes" id="UP001188597"/>
    </source>
</evidence>
<dbReference type="SUPFAM" id="SSF53474">
    <property type="entry name" value="alpha/beta-Hydrolases"/>
    <property type="match status" value="1"/>
</dbReference>
<sequence>MKDCASDGTCWYAMMDREWAVRELVQLIGEGERKRRQRRIRKLERGEDEGVTEEDEAKKRSMRDTDMHKRRLRFLNEYLPEDRDPTHSWSVVLVMLFLAVASILVNTEIDTTSQVTQKLCIHPPNATRILLPDGRHLAYQEQGIPGIKTSLLQEFGVRFITYDLPGFGDSDPHPNRNLESSIIDMLHLSYVVGVIDKFWVVGYSSGSMHAWAALRYIPDRLAAAFMVAPIVNPYEPSMNKEERRRIWEKWTLRKKLMYFLARRFPRILPYFYRQSFLSGNLAQVDEWLSLSLGRSRDVVESVWQGSTRPFVEKAVLQVSSSGFSLGDLKLQKKLQKKGIIFWFKSLYNQAEEDLTGFLGPIHIWQGINDRVGPPVMSDFVAASFTSSHGA</sequence>
<organism evidence="2 3">
    <name type="scientific">Escallonia herrerae</name>
    <dbReference type="NCBI Taxonomy" id="1293975"/>
    <lineage>
        <taxon>Eukaryota</taxon>
        <taxon>Viridiplantae</taxon>
        <taxon>Streptophyta</taxon>
        <taxon>Embryophyta</taxon>
        <taxon>Tracheophyta</taxon>
        <taxon>Spermatophyta</taxon>
        <taxon>Magnoliopsida</taxon>
        <taxon>eudicotyledons</taxon>
        <taxon>Gunneridae</taxon>
        <taxon>Pentapetalae</taxon>
        <taxon>asterids</taxon>
        <taxon>campanulids</taxon>
        <taxon>Escalloniales</taxon>
        <taxon>Escalloniaceae</taxon>
        <taxon>Escallonia</taxon>
    </lineage>
</organism>
<evidence type="ECO:0000313" key="2">
    <source>
        <dbReference type="EMBL" id="KAK3027344.1"/>
    </source>
</evidence>
<evidence type="ECO:0000259" key="1">
    <source>
        <dbReference type="Pfam" id="PF00561"/>
    </source>
</evidence>
<dbReference type="Pfam" id="PF00561">
    <property type="entry name" value="Abhydrolase_1"/>
    <property type="match status" value="1"/>
</dbReference>
<reference evidence="2" key="1">
    <citation type="submission" date="2022-12" db="EMBL/GenBank/DDBJ databases">
        <title>Draft genome assemblies for two species of Escallonia (Escalloniales).</title>
        <authorList>
            <person name="Chanderbali A."/>
            <person name="Dervinis C."/>
            <person name="Anghel I."/>
            <person name="Soltis D."/>
            <person name="Soltis P."/>
            <person name="Zapata F."/>
        </authorList>
    </citation>
    <scope>NUCLEOTIDE SEQUENCE</scope>
    <source>
        <strain evidence="2">UCBG64.0493</strain>
        <tissue evidence="2">Leaf</tissue>
    </source>
</reference>
<dbReference type="Proteomes" id="UP001188597">
    <property type="component" value="Unassembled WGS sequence"/>
</dbReference>
<name>A0AA89B2V9_9ASTE</name>
<dbReference type="Gene3D" id="3.40.50.1820">
    <property type="entry name" value="alpha/beta hydrolase"/>
    <property type="match status" value="1"/>
</dbReference>
<feature type="domain" description="AB hydrolase-1" evidence="1">
    <location>
        <begin position="152"/>
        <end position="296"/>
    </location>
</feature>
<keyword evidence="3" id="KW-1185">Reference proteome</keyword>
<dbReference type="EMBL" id="JAVXUP010000465">
    <property type="protein sequence ID" value="KAK3027344.1"/>
    <property type="molecule type" value="Genomic_DNA"/>
</dbReference>
<comment type="caution">
    <text evidence="2">The sequence shown here is derived from an EMBL/GenBank/DDBJ whole genome shotgun (WGS) entry which is preliminary data.</text>
</comment>
<dbReference type="InterPro" id="IPR029058">
    <property type="entry name" value="AB_hydrolase_fold"/>
</dbReference>
<dbReference type="AlphaFoldDB" id="A0AA89B2V9"/>
<accession>A0AA89B2V9</accession>
<dbReference type="InterPro" id="IPR000073">
    <property type="entry name" value="AB_hydrolase_1"/>
</dbReference>
<proteinExistence type="predicted"/>
<dbReference type="PANTHER" id="PTHR45763:SF36">
    <property type="entry name" value="AB HYDROLASE-1 DOMAIN-CONTAINING PROTEIN"/>
    <property type="match status" value="1"/>
</dbReference>
<gene>
    <name evidence="2" type="ORF">RJ639_041585</name>
</gene>
<dbReference type="PANTHER" id="PTHR45763">
    <property type="entry name" value="HYDROLASE, ALPHA/BETA FOLD FAMILY PROTEIN, EXPRESSED-RELATED"/>
    <property type="match status" value="1"/>
</dbReference>